<evidence type="ECO:0000256" key="15">
    <source>
        <dbReference type="RuleBase" id="RU000461"/>
    </source>
</evidence>
<evidence type="ECO:0000256" key="10">
    <source>
        <dbReference type="ARBA" id="ARBA00023002"/>
    </source>
</evidence>
<keyword evidence="6 14" id="KW-0349">Heme</keyword>
<evidence type="ECO:0000256" key="14">
    <source>
        <dbReference type="PIRSR" id="PIRSR602401-1"/>
    </source>
</evidence>
<name>A0A482VRW8_ASBVE</name>
<dbReference type="GO" id="GO:0020037">
    <property type="term" value="F:heme binding"/>
    <property type="evidence" value="ECO:0007669"/>
    <property type="project" value="InterPro"/>
</dbReference>
<evidence type="ECO:0000256" key="11">
    <source>
        <dbReference type="ARBA" id="ARBA00023004"/>
    </source>
</evidence>
<dbReference type="GO" id="GO:0005506">
    <property type="term" value="F:iron ion binding"/>
    <property type="evidence" value="ECO:0007669"/>
    <property type="project" value="InterPro"/>
</dbReference>
<dbReference type="SUPFAM" id="SSF48264">
    <property type="entry name" value="Cytochrome P450"/>
    <property type="match status" value="1"/>
</dbReference>
<evidence type="ECO:0000313" key="17">
    <source>
        <dbReference type="Proteomes" id="UP000292052"/>
    </source>
</evidence>
<comment type="similarity">
    <text evidence="5 15">Belongs to the cytochrome P450 family.</text>
</comment>
<evidence type="ECO:0000256" key="1">
    <source>
        <dbReference type="ARBA" id="ARBA00001971"/>
    </source>
</evidence>
<dbReference type="Proteomes" id="UP000292052">
    <property type="component" value="Unassembled WGS sequence"/>
</dbReference>
<evidence type="ECO:0000256" key="4">
    <source>
        <dbReference type="ARBA" id="ARBA00004406"/>
    </source>
</evidence>
<sequence length="488" mass="57259">MYIPILLACVFLFWYVQFHWKRRRLYQLSRKIPGPLTLPFIGNAYLLRGDAPALARNLLAMFDRYPELSKYWIGKDLYYIVTKPEYLEIILNSPSTYEKVDLYKYVKPMVGDGLISAPVKIWKRHRKIIAPSLNQKILNEYTENICEQCNILIELLQKQCGKGEIDHCRYLTNCAVDIICETIFGVPINAQVTNETYSHIFDRLLEIMFLRIGRVLYHFDFIFCWTKEYEDQKKIIKKIKDLSLYIIEKKKEQLESQVAIEEEKKKPFLDLIMEKHLNNEFSREELEDEINTFLLAGSDTNATSSSFVLTLLGMHQDIQQKLYEEVVEILGPDRDVKLEDLPNLKYTELVIKESLRIFPGAPFIGRIVEEDIVLDDKITIPKGCNVVMGYLHMHRCEKYWSNPLEFDPDRFLPENSLHRHPYSWLPFSGGPRNCIGIKYGMMVMKIMIAMLIRRFKVTSSVKKIEDIELTANVVLKPRTGFRLAFELR</sequence>
<dbReference type="OrthoDB" id="1470350at2759"/>
<dbReference type="InterPro" id="IPR001128">
    <property type="entry name" value="Cyt_P450"/>
</dbReference>
<evidence type="ECO:0000256" key="13">
    <source>
        <dbReference type="ARBA" id="ARBA00023136"/>
    </source>
</evidence>
<evidence type="ECO:0000256" key="6">
    <source>
        <dbReference type="ARBA" id="ARBA00022617"/>
    </source>
</evidence>
<dbReference type="PRINTS" id="PR00385">
    <property type="entry name" value="P450"/>
</dbReference>
<dbReference type="PROSITE" id="PS00086">
    <property type="entry name" value="CYTOCHROME_P450"/>
    <property type="match status" value="1"/>
</dbReference>
<keyword evidence="7 14" id="KW-0479">Metal-binding</keyword>
<gene>
    <name evidence="16" type="ORF">BDFB_011674</name>
</gene>
<evidence type="ECO:0000256" key="12">
    <source>
        <dbReference type="ARBA" id="ARBA00023033"/>
    </source>
</evidence>
<keyword evidence="9" id="KW-0492">Microsome</keyword>
<dbReference type="Gene3D" id="1.10.630.10">
    <property type="entry name" value="Cytochrome P450"/>
    <property type="match status" value="1"/>
</dbReference>
<dbReference type="PANTHER" id="PTHR24291:SF189">
    <property type="entry name" value="CYTOCHROME P450 4C3-RELATED"/>
    <property type="match status" value="1"/>
</dbReference>
<keyword evidence="12 15" id="KW-0503">Monooxygenase</keyword>
<keyword evidence="8" id="KW-0256">Endoplasmic reticulum</keyword>
<dbReference type="GO" id="GO:0005789">
    <property type="term" value="C:endoplasmic reticulum membrane"/>
    <property type="evidence" value="ECO:0007669"/>
    <property type="project" value="UniProtKB-SubCell"/>
</dbReference>
<accession>A0A482VRW8</accession>
<dbReference type="PRINTS" id="PR00463">
    <property type="entry name" value="EP450I"/>
</dbReference>
<dbReference type="GO" id="GO:0004497">
    <property type="term" value="F:monooxygenase activity"/>
    <property type="evidence" value="ECO:0007669"/>
    <property type="project" value="UniProtKB-KW"/>
</dbReference>
<evidence type="ECO:0000256" key="9">
    <source>
        <dbReference type="ARBA" id="ARBA00022848"/>
    </source>
</evidence>
<comment type="cofactor">
    <cofactor evidence="1 14">
        <name>heme</name>
        <dbReference type="ChEBI" id="CHEBI:30413"/>
    </cofactor>
</comment>
<evidence type="ECO:0000256" key="2">
    <source>
        <dbReference type="ARBA" id="ARBA00003690"/>
    </source>
</evidence>
<comment type="function">
    <text evidence="2">May be involved in the metabolism of insect hormones and in the breakdown of synthetic insecticides.</text>
</comment>
<dbReference type="AlphaFoldDB" id="A0A482VRW8"/>
<comment type="subcellular location">
    <subcellularLocation>
        <location evidence="4">Endoplasmic reticulum membrane</location>
        <topology evidence="4">Peripheral membrane protein</topology>
    </subcellularLocation>
    <subcellularLocation>
        <location evidence="3">Microsome membrane</location>
        <topology evidence="3">Peripheral membrane protein</topology>
    </subcellularLocation>
</comment>
<dbReference type="InterPro" id="IPR036396">
    <property type="entry name" value="Cyt_P450_sf"/>
</dbReference>
<evidence type="ECO:0000256" key="7">
    <source>
        <dbReference type="ARBA" id="ARBA00022723"/>
    </source>
</evidence>
<proteinExistence type="inferred from homology"/>
<organism evidence="16 17">
    <name type="scientific">Asbolus verrucosus</name>
    <name type="common">Desert ironclad beetle</name>
    <dbReference type="NCBI Taxonomy" id="1661398"/>
    <lineage>
        <taxon>Eukaryota</taxon>
        <taxon>Metazoa</taxon>
        <taxon>Ecdysozoa</taxon>
        <taxon>Arthropoda</taxon>
        <taxon>Hexapoda</taxon>
        <taxon>Insecta</taxon>
        <taxon>Pterygota</taxon>
        <taxon>Neoptera</taxon>
        <taxon>Endopterygota</taxon>
        <taxon>Coleoptera</taxon>
        <taxon>Polyphaga</taxon>
        <taxon>Cucujiformia</taxon>
        <taxon>Tenebrionidae</taxon>
        <taxon>Pimeliinae</taxon>
        <taxon>Asbolus</taxon>
    </lineage>
</organism>
<dbReference type="InterPro" id="IPR002401">
    <property type="entry name" value="Cyt_P450_E_grp-I"/>
</dbReference>
<reference evidence="16 17" key="1">
    <citation type="submission" date="2017-03" db="EMBL/GenBank/DDBJ databases">
        <title>Genome of the blue death feigning beetle - Asbolus verrucosus.</title>
        <authorList>
            <person name="Rider S.D."/>
        </authorList>
    </citation>
    <scope>NUCLEOTIDE SEQUENCE [LARGE SCALE GENOMIC DNA]</scope>
    <source>
        <strain evidence="16">Butters</strain>
        <tissue evidence="16">Head and leg muscle</tissue>
    </source>
</reference>
<dbReference type="InterPro" id="IPR017972">
    <property type="entry name" value="Cyt_P450_CS"/>
</dbReference>
<dbReference type="InterPro" id="IPR050196">
    <property type="entry name" value="Cytochrome_P450_Monoox"/>
</dbReference>
<keyword evidence="17" id="KW-1185">Reference proteome</keyword>
<keyword evidence="11 14" id="KW-0408">Iron</keyword>
<dbReference type="GO" id="GO:0016705">
    <property type="term" value="F:oxidoreductase activity, acting on paired donors, with incorporation or reduction of molecular oxygen"/>
    <property type="evidence" value="ECO:0007669"/>
    <property type="project" value="InterPro"/>
</dbReference>
<dbReference type="PANTHER" id="PTHR24291">
    <property type="entry name" value="CYTOCHROME P450 FAMILY 4"/>
    <property type="match status" value="1"/>
</dbReference>
<protein>
    <submittedName>
        <fullName evidence="16">Cytochrome P450 4C1</fullName>
    </submittedName>
</protein>
<evidence type="ECO:0000313" key="16">
    <source>
        <dbReference type="EMBL" id="RZC35108.1"/>
    </source>
</evidence>
<evidence type="ECO:0000256" key="8">
    <source>
        <dbReference type="ARBA" id="ARBA00022824"/>
    </source>
</evidence>
<evidence type="ECO:0000256" key="5">
    <source>
        <dbReference type="ARBA" id="ARBA00010617"/>
    </source>
</evidence>
<dbReference type="CDD" id="cd20628">
    <property type="entry name" value="CYP4"/>
    <property type="match status" value="1"/>
</dbReference>
<feature type="binding site" description="axial binding residue" evidence="14">
    <location>
        <position position="434"/>
    </location>
    <ligand>
        <name>heme</name>
        <dbReference type="ChEBI" id="CHEBI:30413"/>
    </ligand>
    <ligandPart>
        <name>Fe</name>
        <dbReference type="ChEBI" id="CHEBI:18248"/>
    </ligandPart>
</feature>
<evidence type="ECO:0000256" key="3">
    <source>
        <dbReference type="ARBA" id="ARBA00004174"/>
    </source>
</evidence>
<dbReference type="EMBL" id="QDEB01073914">
    <property type="protein sequence ID" value="RZC35108.1"/>
    <property type="molecule type" value="Genomic_DNA"/>
</dbReference>
<keyword evidence="10 15" id="KW-0560">Oxidoreductase</keyword>
<keyword evidence="13" id="KW-0472">Membrane</keyword>
<comment type="caution">
    <text evidence="16">The sequence shown here is derived from an EMBL/GenBank/DDBJ whole genome shotgun (WGS) entry which is preliminary data.</text>
</comment>
<dbReference type="Pfam" id="PF00067">
    <property type="entry name" value="p450"/>
    <property type="match status" value="1"/>
</dbReference>
<dbReference type="STRING" id="1661398.A0A482VRW8"/>